<feature type="transmembrane region" description="Helical" evidence="8">
    <location>
        <begin position="376"/>
        <end position="393"/>
    </location>
</feature>
<evidence type="ECO:0000256" key="8">
    <source>
        <dbReference type="SAM" id="Phobius"/>
    </source>
</evidence>
<accession>A0A936YRC9</accession>
<feature type="transmembrane region" description="Helical" evidence="8">
    <location>
        <begin position="257"/>
        <end position="275"/>
    </location>
</feature>
<organism evidence="9 10">
    <name type="scientific">Rhizobium setariae</name>
    <dbReference type="NCBI Taxonomy" id="2801340"/>
    <lineage>
        <taxon>Bacteria</taxon>
        <taxon>Pseudomonadati</taxon>
        <taxon>Pseudomonadota</taxon>
        <taxon>Alphaproteobacteria</taxon>
        <taxon>Hyphomicrobiales</taxon>
        <taxon>Rhizobiaceae</taxon>
        <taxon>Rhizobium/Agrobacterium group</taxon>
        <taxon>Rhizobium</taxon>
    </lineage>
</organism>
<gene>
    <name evidence="9" type="ORF">JJB09_02740</name>
</gene>
<dbReference type="Pfam" id="PF07690">
    <property type="entry name" value="MFS_1"/>
    <property type="match status" value="1"/>
</dbReference>
<keyword evidence="2" id="KW-0813">Transport</keyword>
<evidence type="ECO:0000313" key="10">
    <source>
        <dbReference type="Proteomes" id="UP000633219"/>
    </source>
</evidence>
<dbReference type="SUPFAM" id="SSF103473">
    <property type="entry name" value="MFS general substrate transporter"/>
    <property type="match status" value="1"/>
</dbReference>
<feature type="transmembrane region" description="Helical" evidence="8">
    <location>
        <begin position="282"/>
        <end position="305"/>
    </location>
</feature>
<dbReference type="EMBL" id="JAEQNC010000002">
    <property type="protein sequence ID" value="MBL0370935.1"/>
    <property type="molecule type" value="Genomic_DNA"/>
</dbReference>
<feature type="transmembrane region" description="Helical" evidence="8">
    <location>
        <begin position="353"/>
        <end position="370"/>
    </location>
</feature>
<protein>
    <submittedName>
        <fullName evidence="9">MFS transporter</fullName>
    </submittedName>
</protein>
<evidence type="ECO:0000256" key="5">
    <source>
        <dbReference type="ARBA" id="ARBA00022692"/>
    </source>
</evidence>
<evidence type="ECO:0000256" key="1">
    <source>
        <dbReference type="ARBA" id="ARBA00004651"/>
    </source>
</evidence>
<dbReference type="AlphaFoldDB" id="A0A936YRC9"/>
<keyword evidence="4" id="KW-0762">Sugar transport</keyword>
<dbReference type="InterPro" id="IPR036259">
    <property type="entry name" value="MFS_trans_sf"/>
</dbReference>
<dbReference type="Proteomes" id="UP000633219">
    <property type="component" value="Unassembled WGS sequence"/>
</dbReference>
<evidence type="ECO:0000313" key="9">
    <source>
        <dbReference type="EMBL" id="MBL0370935.1"/>
    </source>
</evidence>
<sequence length="401" mass="42094">MLSAFLIVLRNPPIRVATIALFISGMTGGATLPYLSIVGVRQFHLSDQALSLLLFMIALANLIYGVTVAVFSDLIADRKPLLLGVLLAGIVGFGAIYLVPDIRVFALCAVLLVPLSNSSYSLGFATIRSLSNRLAASEARAITSVVRAVFSGSWILVPGLVGFWLANTETMLGAWGFSAVACLAGFLVILTMMPPMRSAPKQQAGGPSFFASLRLATTPIMLTRVTSMSLITAATRLIAIIQPLIMTGIAGGTLMDVGIVAGLCAALEIPFMLIWGRLLKRLTVVQALAIGALIYAGFMAALSFATQPWHIYLLLVPNAFGIAAILSLPLSYFQDLWLDKPGLGTSLNQMTSFLSNGLSAAAFAIGALALGYSSTAWLGVAMALAGVAGLLILEKRQAATA</sequence>
<evidence type="ECO:0000256" key="6">
    <source>
        <dbReference type="ARBA" id="ARBA00022989"/>
    </source>
</evidence>
<comment type="subcellular location">
    <subcellularLocation>
        <location evidence="1">Cell membrane</location>
        <topology evidence="1">Multi-pass membrane protein</topology>
    </subcellularLocation>
</comment>
<dbReference type="RefSeq" id="WP_201652774.1">
    <property type="nucleotide sequence ID" value="NZ_JAEQNC010000002.1"/>
</dbReference>
<feature type="transmembrane region" description="Helical" evidence="8">
    <location>
        <begin position="104"/>
        <end position="125"/>
    </location>
</feature>
<feature type="transmembrane region" description="Helical" evidence="8">
    <location>
        <begin position="80"/>
        <end position="98"/>
    </location>
</feature>
<name>A0A936YRC9_9HYPH</name>
<keyword evidence="3" id="KW-1003">Cell membrane</keyword>
<feature type="transmembrane region" description="Helical" evidence="8">
    <location>
        <begin position="230"/>
        <end position="251"/>
    </location>
</feature>
<keyword evidence="5 8" id="KW-0812">Transmembrane</keyword>
<evidence type="ECO:0000256" key="2">
    <source>
        <dbReference type="ARBA" id="ARBA00022448"/>
    </source>
</evidence>
<feature type="transmembrane region" description="Helical" evidence="8">
    <location>
        <begin position="145"/>
        <end position="166"/>
    </location>
</feature>
<feature type="transmembrane region" description="Helical" evidence="8">
    <location>
        <begin position="172"/>
        <end position="193"/>
    </location>
</feature>
<dbReference type="PANTHER" id="PTHR23535">
    <property type="entry name" value="SUGAR EFFLUX TRANSPORTER A-RELATED"/>
    <property type="match status" value="1"/>
</dbReference>
<evidence type="ECO:0000256" key="3">
    <source>
        <dbReference type="ARBA" id="ARBA00022475"/>
    </source>
</evidence>
<comment type="caution">
    <text evidence="9">The sequence shown here is derived from an EMBL/GenBank/DDBJ whole genome shotgun (WGS) entry which is preliminary data.</text>
</comment>
<keyword evidence="7 8" id="KW-0472">Membrane</keyword>
<feature type="transmembrane region" description="Helical" evidence="8">
    <location>
        <begin position="16"/>
        <end position="37"/>
    </location>
</feature>
<keyword evidence="10" id="KW-1185">Reference proteome</keyword>
<proteinExistence type="predicted"/>
<evidence type="ECO:0000256" key="7">
    <source>
        <dbReference type="ARBA" id="ARBA00023136"/>
    </source>
</evidence>
<dbReference type="Gene3D" id="1.20.1250.20">
    <property type="entry name" value="MFS general substrate transporter like domains"/>
    <property type="match status" value="2"/>
</dbReference>
<dbReference type="InterPro" id="IPR011701">
    <property type="entry name" value="MFS"/>
</dbReference>
<dbReference type="GO" id="GO:0022857">
    <property type="term" value="F:transmembrane transporter activity"/>
    <property type="evidence" value="ECO:0007669"/>
    <property type="project" value="InterPro"/>
</dbReference>
<evidence type="ECO:0000256" key="4">
    <source>
        <dbReference type="ARBA" id="ARBA00022597"/>
    </source>
</evidence>
<dbReference type="PANTHER" id="PTHR23535:SF2">
    <property type="entry name" value="SUGAR EFFLUX TRANSPORTER A-RELATED"/>
    <property type="match status" value="1"/>
</dbReference>
<dbReference type="GO" id="GO:0005886">
    <property type="term" value="C:plasma membrane"/>
    <property type="evidence" value="ECO:0007669"/>
    <property type="project" value="UniProtKB-SubCell"/>
</dbReference>
<keyword evidence="6 8" id="KW-1133">Transmembrane helix</keyword>
<reference evidence="9" key="1">
    <citation type="submission" date="2021-01" db="EMBL/GenBank/DDBJ databases">
        <title>Rhizobium sp. strain KVB221 16S ribosomal RNA gene Genome sequencing and assembly.</title>
        <authorList>
            <person name="Kang M."/>
        </authorList>
    </citation>
    <scope>NUCLEOTIDE SEQUENCE</scope>
    <source>
        <strain evidence="9">KVB221</strain>
    </source>
</reference>
<feature type="transmembrane region" description="Helical" evidence="8">
    <location>
        <begin position="311"/>
        <end position="333"/>
    </location>
</feature>
<feature type="transmembrane region" description="Helical" evidence="8">
    <location>
        <begin position="49"/>
        <end position="71"/>
    </location>
</feature>